<dbReference type="InterPro" id="IPR032710">
    <property type="entry name" value="NTF2-like_dom_sf"/>
</dbReference>
<accession>A0A420BJV8</accession>
<dbReference type="SUPFAM" id="SSF54427">
    <property type="entry name" value="NTF2-like"/>
    <property type="match status" value="1"/>
</dbReference>
<dbReference type="RefSeq" id="WP_120258594.1">
    <property type="nucleotide sequence ID" value="NZ_RAPY01000001.1"/>
</dbReference>
<keyword evidence="2" id="KW-1185">Reference proteome</keyword>
<gene>
    <name evidence="1" type="ORF">DFQ12_1863</name>
</gene>
<comment type="caution">
    <text evidence="1">The sequence shown here is derived from an EMBL/GenBank/DDBJ whole genome shotgun (WGS) entry which is preliminary data.</text>
</comment>
<sequence length="129" mass="15049">MENKEKARLTLESFCTDIELWFRGGEANREELSKRILSGFSADFEMVSGDGNRISLDSFITWLPTVYGIFPDRRVFLENIEIACSQDHALATYVEIQSTRNTTTRRRSSAVFLIKEEKALWFHLIEHWL</sequence>
<evidence type="ECO:0000313" key="2">
    <source>
        <dbReference type="Proteomes" id="UP000286246"/>
    </source>
</evidence>
<reference evidence="1 2" key="1">
    <citation type="submission" date="2018-09" db="EMBL/GenBank/DDBJ databases">
        <title>Genomic Encyclopedia of Type Strains, Phase III (KMG-III): the genomes of soil and plant-associated and newly described type strains.</title>
        <authorList>
            <person name="Whitman W."/>
        </authorList>
    </citation>
    <scope>NUCLEOTIDE SEQUENCE [LARGE SCALE GENOMIC DNA]</scope>
    <source>
        <strain evidence="1 2">CECT 7938</strain>
    </source>
</reference>
<protein>
    <recommendedName>
        <fullName evidence="3">DUF4440 domain-containing protein</fullName>
    </recommendedName>
</protein>
<dbReference type="EMBL" id="RAPY01000001">
    <property type="protein sequence ID" value="RKE56989.1"/>
    <property type="molecule type" value="Genomic_DNA"/>
</dbReference>
<evidence type="ECO:0008006" key="3">
    <source>
        <dbReference type="Google" id="ProtNLM"/>
    </source>
</evidence>
<name>A0A420BJV8_SPHD1</name>
<dbReference type="Proteomes" id="UP000286246">
    <property type="component" value="Unassembled WGS sequence"/>
</dbReference>
<dbReference type="AlphaFoldDB" id="A0A420BJV8"/>
<organism evidence="1 2">
    <name type="scientific">Sphingobacterium detergens</name>
    <dbReference type="NCBI Taxonomy" id="1145106"/>
    <lineage>
        <taxon>Bacteria</taxon>
        <taxon>Pseudomonadati</taxon>
        <taxon>Bacteroidota</taxon>
        <taxon>Sphingobacteriia</taxon>
        <taxon>Sphingobacteriales</taxon>
        <taxon>Sphingobacteriaceae</taxon>
        <taxon>Sphingobacterium</taxon>
    </lineage>
</organism>
<evidence type="ECO:0000313" key="1">
    <source>
        <dbReference type="EMBL" id="RKE56989.1"/>
    </source>
</evidence>
<dbReference type="OrthoDB" id="766667at2"/>
<dbReference type="Gene3D" id="3.10.450.50">
    <property type="match status" value="1"/>
</dbReference>
<proteinExistence type="predicted"/>